<dbReference type="InterPro" id="IPR000322">
    <property type="entry name" value="Glyco_hydro_31_TIM"/>
</dbReference>
<dbReference type="InterPro" id="IPR051816">
    <property type="entry name" value="Glycosyl_Hydrolase_31"/>
</dbReference>
<keyword evidence="2" id="KW-0326">Glycosidase</keyword>
<dbReference type="Proteomes" id="UP000249061">
    <property type="component" value="Unassembled WGS sequence"/>
</dbReference>
<dbReference type="SUPFAM" id="SSF51011">
    <property type="entry name" value="Glycosyl hydrolase domain"/>
    <property type="match status" value="1"/>
</dbReference>
<dbReference type="Pfam" id="PF21365">
    <property type="entry name" value="Glyco_hydro_31_3rd"/>
    <property type="match status" value="1"/>
</dbReference>
<evidence type="ECO:0000313" key="5">
    <source>
        <dbReference type="EMBL" id="PZR18323.1"/>
    </source>
</evidence>
<accession>A0A2W5TYP0</accession>
<protein>
    <recommendedName>
        <fullName evidence="7">Alpha-glucosidase</fullName>
    </recommendedName>
</protein>
<keyword evidence="2" id="KW-0378">Hydrolase</keyword>
<evidence type="ECO:0000313" key="6">
    <source>
        <dbReference type="Proteomes" id="UP000249061"/>
    </source>
</evidence>
<comment type="caution">
    <text evidence="5">The sequence shown here is derived from an EMBL/GenBank/DDBJ whole genome shotgun (WGS) entry which is preliminary data.</text>
</comment>
<dbReference type="AlphaFoldDB" id="A0A2W5TYP0"/>
<evidence type="ECO:0008006" key="7">
    <source>
        <dbReference type="Google" id="ProtNLM"/>
    </source>
</evidence>
<comment type="similarity">
    <text evidence="1 2">Belongs to the glycosyl hydrolase 31 family.</text>
</comment>
<gene>
    <name evidence="5" type="ORF">DI536_00095</name>
</gene>
<feature type="domain" description="Glycosyl hydrolase family 31 C-terminal" evidence="4">
    <location>
        <begin position="429"/>
        <end position="496"/>
    </location>
</feature>
<dbReference type="Gene3D" id="3.20.20.80">
    <property type="entry name" value="Glycosidases"/>
    <property type="match status" value="1"/>
</dbReference>
<proteinExistence type="inferred from homology"/>
<evidence type="ECO:0000256" key="1">
    <source>
        <dbReference type="ARBA" id="ARBA00007806"/>
    </source>
</evidence>
<dbReference type="InterPro" id="IPR017853">
    <property type="entry name" value="GH"/>
</dbReference>
<dbReference type="SUPFAM" id="SSF51445">
    <property type="entry name" value="(Trans)glycosidases"/>
    <property type="match status" value="1"/>
</dbReference>
<dbReference type="Pfam" id="PF01055">
    <property type="entry name" value="Glyco_hydro_31_2nd"/>
    <property type="match status" value="1"/>
</dbReference>
<feature type="domain" description="Glycoside hydrolase family 31 TIM barrel" evidence="3">
    <location>
        <begin position="64"/>
        <end position="404"/>
    </location>
</feature>
<dbReference type="EMBL" id="QFQP01000001">
    <property type="protein sequence ID" value="PZR18323.1"/>
    <property type="molecule type" value="Genomic_DNA"/>
</dbReference>
<dbReference type="GO" id="GO:0004553">
    <property type="term" value="F:hydrolase activity, hydrolyzing O-glycosyl compounds"/>
    <property type="evidence" value="ECO:0007669"/>
    <property type="project" value="InterPro"/>
</dbReference>
<evidence type="ECO:0000259" key="4">
    <source>
        <dbReference type="Pfam" id="PF21365"/>
    </source>
</evidence>
<name>A0A2W5TYP0_9BACT</name>
<dbReference type="PANTHER" id="PTHR43863">
    <property type="entry name" value="HYDROLASE, PUTATIVE (AFU_ORTHOLOGUE AFUA_1G03140)-RELATED"/>
    <property type="match status" value="1"/>
</dbReference>
<organism evidence="5 6">
    <name type="scientific">Archangium gephyra</name>
    <dbReference type="NCBI Taxonomy" id="48"/>
    <lineage>
        <taxon>Bacteria</taxon>
        <taxon>Pseudomonadati</taxon>
        <taxon>Myxococcota</taxon>
        <taxon>Myxococcia</taxon>
        <taxon>Myxococcales</taxon>
        <taxon>Cystobacterineae</taxon>
        <taxon>Archangiaceae</taxon>
        <taxon>Archangium</taxon>
    </lineage>
</organism>
<dbReference type="GO" id="GO:0005975">
    <property type="term" value="P:carbohydrate metabolic process"/>
    <property type="evidence" value="ECO:0007669"/>
    <property type="project" value="InterPro"/>
</dbReference>
<dbReference type="Gene3D" id="2.60.40.1180">
    <property type="entry name" value="Golgi alpha-mannosidase II"/>
    <property type="match status" value="2"/>
</dbReference>
<sequence length="618" mass="68527">MLRPLAVSEMEDTTSDSLQRLAVGRARLRCALAMRSLLLVATLSLMACPAPSPAPDAGAPKGPYTPRWAFEPWISKDISNRDDSYAFVEGFRSRDIPVGVLVLDSPWETNYNTFIPNPSRYPEFEKLVNDMRADGVRIVLWTTQMVNAESFDVEMGGDKYVGPASNYGVGLRNGYYVNDGASELWWKGTGGAVDFFNPEAVKWWREQQNALLDMGVAGWKLDFGESYITRAPMKTFAGEKTLQEYSEAYYRDFYEHGLERVGREEFVTMVRPYDKSYVFEGRFFARPEHAPVAWVGDNRRDWVGLEDALDHMFRSAKANYVMLGSDLGGYLDLDDVDLTIRVPFDRVNFLRWTALSAMTPFMQLHGRGNLTPWTLPGDTDVATSVAHYRYWSKLHHELVPFFFSTAQEAYAGKPVPMQPIGELADWPGDYRYVLGDSFLVAPILDGSGVRDVPLPAGSRWIDWWSNAVHEGGTTLSAYDSTDLKHIPLFVKEGAVIPLAVTDDVTGLGSAASSGRVTVLAYPSTSRTTFTSHDEDGQTTELATSRDAASFTVSASRAPKGLVVRVFTDSAVVTAVGSLPQQSTRAAFDAAENGWFKDGVFTWVRVAPTSDAVALTLAR</sequence>
<evidence type="ECO:0000259" key="3">
    <source>
        <dbReference type="Pfam" id="PF01055"/>
    </source>
</evidence>
<dbReference type="InterPro" id="IPR013780">
    <property type="entry name" value="Glyco_hydro_b"/>
</dbReference>
<evidence type="ECO:0000256" key="2">
    <source>
        <dbReference type="RuleBase" id="RU361185"/>
    </source>
</evidence>
<reference evidence="5 6" key="1">
    <citation type="submission" date="2017-08" db="EMBL/GenBank/DDBJ databases">
        <title>Infants hospitalized years apart are colonized by the same room-sourced microbial strains.</title>
        <authorList>
            <person name="Brooks B."/>
            <person name="Olm M.R."/>
            <person name="Firek B.A."/>
            <person name="Baker R."/>
            <person name="Thomas B.C."/>
            <person name="Morowitz M.J."/>
            <person name="Banfield J.F."/>
        </authorList>
    </citation>
    <scope>NUCLEOTIDE SEQUENCE [LARGE SCALE GENOMIC DNA]</scope>
    <source>
        <strain evidence="5">S2_003_000_R2_14</strain>
    </source>
</reference>
<dbReference type="PANTHER" id="PTHR43863:SF2">
    <property type="entry name" value="MALTASE-GLUCOAMYLASE"/>
    <property type="match status" value="1"/>
</dbReference>
<dbReference type="InterPro" id="IPR048395">
    <property type="entry name" value="Glyco_hydro_31_C"/>
</dbReference>